<keyword evidence="1" id="KW-1133">Transmembrane helix</keyword>
<accession>A0A368GHX6</accession>
<name>A0A368GHX6_ANCCA</name>
<evidence type="ECO:0000313" key="2">
    <source>
        <dbReference type="EMBL" id="RCN42849.1"/>
    </source>
</evidence>
<gene>
    <name evidence="2" type="ORF">ANCCAN_11185</name>
</gene>
<comment type="caution">
    <text evidence="2">The sequence shown here is derived from an EMBL/GenBank/DDBJ whole genome shotgun (WGS) entry which is preliminary data.</text>
</comment>
<dbReference type="AlphaFoldDB" id="A0A368GHX6"/>
<organism evidence="2 3">
    <name type="scientific">Ancylostoma caninum</name>
    <name type="common">Dog hookworm</name>
    <dbReference type="NCBI Taxonomy" id="29170"/>
    <lineage>
        <taxon>Eukaryota</taxon>
        <taxon>Metazoa</taxon>
        <taxon>Ecdysozoa</taxon>
        <taxon>Nematoda</taxon>
        <taxon>Chromadorea</taxon>
        <taxon>Rhabditida</taxon>
        <taxon>Rhabditina</taxon>
        <taxon>Rhabditomorpha</taxon>
        <taxon>Strongyloidea</taxon>
        <taxon>Ancylostomatidae</taxon>
        <taxon>Ancylostomatinae</taxon>
        <taxon>Ancylostoma</taxon>
    </lineage>
</organism>
<evidence type="ECO:0000313" key="3">
    <source>
        <dbReference type="Proteomes" id="UP000252519"/>
    </source>
</evidence>
<sequence length="70" mass="8101">MREKMCFGVYDILGFVYASFVENRTVEGFRSFILYAILWIFFTDLLCLVTVIIDGCAVVAGYKIWKNKDS</sequence>
<proteinExistence type="predicted"/>
<keyword evidence="1" id="KW-0472">Membrane</keyword>
<keyword evidence="1" id="KW-0812">Transmembrane</keyword>
<feature type="transmembrane region" description="Helical" evidence="1">
    <location>
        <begin position="32"/>
        <end position="62"/>
    </location>
</feature>
<keyword evidence="3" id="KW-1185">Reference proteome</keyword>
<protein>
    <submittedName>
        <fullName evidence="2">Uncharacterized protein</fullName>
    </submittedName>
</protein>
<dbReference type="EMBL" id="JOJR01000177">
    <property type="protein sequence ID" value="RCN42849.1"/>
    <property type="molecule type" value="Genomic_DNA"/>
</dbReference>
<evidence type="ECO:0000256" key="1">
    <source>
        <dbReference type="SAM" id="Phobius"/>
    </source>
</evidence>
<dbReference type="OrthoDB" id="5867756at2759"/>
<reference evidence="2 3" key="1">
    <citation type="submission" date="2014-10" db="EMBL/GenBank/DDBJ databases">
        <title>Draft genome of the hookworm Ancylostoma caninum.</title>
        <authorList>
            <person name="Mitreva M."/>
        </authorList>
    </citation>
    <scope>NUCLEOTIDE SEQUENCE [LARGE SCALE GENOMIC DNA]</scope>
    <source>
        <strain evidence="2 3">Baltimore</strain>
    </source>
</reference>
<dbReference type="Proteomes" id="UP000252519">
    <property type="component" value="Unassembled WGS sequence"/>
</dbReference>